<sequence>MRLIIVIICLTFLSELTYAQDRKDLKEIDFGVHLADSIDKGHVFVIDVTRMGCFGGTDFVLHIRKIGSDYFASQSAVGYDGGEAAVDTAAYRLRPSQIDSLKALELELIQRFEEVRRNGDKTPSCATITEHRIYVGWQFKRFTEPNCTTWLRRLMAAMRRL</sequence>
<dbReference type="EMBL" id="BAABGY010000001">
    <property type="protein sequence ID" value="GAA4316839.1"/>
    <property type="molecule type" value="Genomic_DNA"/>
</dbReference>
<protein>
    <submittedName>
        <fullName evidence="1">Uncharacterized protein</fullName>
    </submittedName>
</protein>
<proteinExistence type="predicted"/>
<accession>A0ABP8G3Y6</accession>
<evidence type="ECO:0000313" key="1">
    <source>
        <dbReference type="EMBL" id="GAA4316839.1"/>
    </source>
</evidence>
<organism evidence="1 2">
    <name type="scientific">Flaviaesturariibacter amylovorans</name>
    <dbReference type="NCBI Taxonomy" id="1084520"/>
    <lineage>
        <taxon>Bacteria</taxon>
        <taxon>Pseudomonadati</taxon>
        <taxon>Bacteroidota</taxon>
        <taxon>Chitinophagia</taxon>
        <taxon>Chitinophagales</taxon>
        <taxon>Chitinophagaceae</taxon>
        <taxon>Flaviaestuariibacter</taxon>
    </lineage>
</organism>
<reference evidence="2" key="1">
    <citation type="journal article" date="2019" name="Int. J. Syst. Evol. Microbiol.">
        <title>The Global Catalogue of Microorganisms (GCM) 10K type strain sequencing project: providing services to taxonomists for standard genome sequencing and annotation.</title>
        <authorList>
            <consortium name="The Broad Institute Genomics Platform"/>
            <consortium name="The Broad Institute Genome Sequencing Center for Infectious Disease"/>
            <person name="Wu L."/>
            <person name="Ma J."/>
        </authorList>
    </citation>
    <scope>NUCLEOTIDE SEQUENCE [LARGE SCALE GENOMIC DNA]</scope>
    <source>
        <strain evidence="2">JCM 17919</strain>
    </source>
</reference>
<gene>
    <name evidence="1" type="ORF">GCM10023184_00230</name>
</gene>
<comment type="caution">
    <text evidence="1">The sequence shown here is derived from an EMBL/GenBank/DDBJ whole genome shotgun (WGS) entry which is preliminary data.</text>
</comment>
<dbReference type="Proteomes" id="UP001501725">
    <property type="component" value="Unassembled WGS sequence"/>
</dbReference>
<dbReference type="RefSeq" id="WP_345252540.1">
    <property type="nucleotide sequence ID" value="NZ_BAABGY010000001.1"/>
</dbReference>
<keyword evidence="2" id="KW-1185">Reference proteome</keyword>
<evidence type="ECO:0000313" key="2">
    <source>
        <dbReference type="Proteomes" id="UP001501725"/>
    </source>
</evidence>
<name>A0ABP8G3Y6_9BACT</name>